<dbReference type="InterPro" id="IPR007568">
    <property type="entry name" value="RTA1"/>
</dbReference>
<feature type="transmembrane region" description="Helical" evidence="6">
    <location>
        <begin position="74"/>
        <end position="103"/>
    </location>
</feature>
<evidence type="ECO:0000256" key="5">
    <source>
        <dbReference type="SAM" id="MobiDB-lite"/>
    </source>
</evidence>
<organism evidence="7 8">
    <name type="scientific">Lojkania enalia</name>
    <dbReference type="NCBI Taxonomy" id="147567"/>
    <lineage>
        <taxon>Eukaryota</taxon>
        <taxon>Fungi</taxon>
        <taxon>Dikarya</taxon>
        <taxon>Ascomycota</taxon>
        <taxon>Pezizomycotina</taxon>
        <taxon>Dothideomycetes</taxon>
        <taxon>Pleosporomycetidae</taxon>
        <taxon>Pleosporales</taxon>
        <taxon>Pleosporales incertae sedis</taxon>
        <taxon>Lojkania</taxon>
    </lineage>
</organism>
<evidence type="ECO:0000256" key="3">
    <source>
        <dbReference type="ARBA" id="ARBA00022989"/>
    </source>
</evidence>
<feature type="transmembrane region" description="Helical" evidence="6">
    <location>
        <begin position="233"/>
        <end position="254"/>
    </location>
</feature>
<proteinExistence type="predicted"/>
<dbReference type="EMBL" id="ML986699">
    <property type="protein sequence ID" value="KAF2259746.1"/>
    <property type="molecule type" value="Genomic_DNA"/>
</dbReference>
<feature type="transmembrane region" description="Helical" evidence="6">
    <location>
        <begin position="115"/>
        <end position="131"/>
    </location>
</feature>
<evidence type="ECO:0000313" key="7">
    <source>
        <dbReference type="EMBL" id="KAF2259746.1"/>
    </source>
</evidence>
<accession>A0A9P4K0I8</accession>
<feature type="transmembrane region" description="Helical" evidence="6">
    <location>
        <begin position="42"/>
        <end position="62"/>
    </location>
</feature>
<dbReference type="AlphaFoldDB" id="A0A9P4K0I8"/>
<dbReference type="GO" id="GO:0016020">
    <property type="term" value="C:membrane"/>
    <property type="evidence" value="ECO:0007669"/>
    <property type="project" value="UniProtKB-SubCell"/>
</dbReference>
<dbReference type="OrthoDB" id="3358017at2759"/>
<reference evidence="8" key="1">
    <citation type="journal article" date="2020" name="Stud. Mycol.">
        <title>101 Dothideomycetes genomes: A test case for predicting lifestyles and emergence of pathogens.</title>
        <authorList>
            <person name="Haridas S."/>
            <person name="Albert R."/>
            <person name="Binder M."/>
            <person name="Bloem J."/>
            <person name="LaButti K."/>
            <person name="Salamov A."/>
            <person name="Andreopoulos B."/>
            <person name="Baker S."/>
            <person name="Barry K."/>
            <person name="Bills G."/>
            <person name="Bluhm B."/>
            <person name="Cannon C."/>
            <person name="Castanera R."/>
            <person name="Culley D."/>
            <person name="Daum C."/>
            <person name="Ezra D."/>
            <person name="Gonzalez J."/>
            <person name="Henrissat B."/>
            <person name="Kuo A."/>
            <person name="Liang C."/>
            <person name="Lipzen A."/>
            <person name="Lutzoni F."/>
            <person name="Magnuson J."/>
            <person name="Mondo S."/>
            <person name="Nolan M."/>
            <person name="Ohm R."/>
            <person name="Pangilinan J."/>
            <person name="Park H.-J."/>
            <person name="Ramirez L."/>
            <person name="Alfaro M."/>
            <person name="Sun H."/>
            <person name="Tritt A."/>
            <person name="Yoshinaga Y."/>
            <person name="Zwiers L.-H."/>
            <person name="Turgeon B."/>
            <person name="Goodwin S."/>
            <person name="Spatafora J."/>
            <person name="Crous P."/>
            <person name="Grigoriev I."/>
        </authorList>
    </citation>
    <scope>NUCLEOTIDE SEQUENCE [LARGE SCALE GENOMIC DNA]</scope>
    <source>
        <strain evidence="8">CBS 304.66</strain>
    </source>
</reference>
<dbReference type="PANTHER" id="PTHR31465:SF1">
    <property type="entry name" value="PROTEIN RTA1-RELATED"/>
    <property type="match status" value="1"/>
</dbReference>
<sequence length="335" mass="38047">MADEWHPYNYIPSAWAAAVFAGLFGITTLAHTYQVYIKRTWYFIPLVLGGVFEVVGFIGRIFSRSNDLSALAPFLIQAIFILTAPTLFAASIYIVLGRIILLVDGERYSWIRQRHLTWAFVMGDMMSLSLQSNGGGLTGGKSEFAINLGKIMIIAGLFAQLAFFGLFIGVAGRFHYRLLNDKPVEKHVSFRWFHWLNRFRWRKASRPSSSTYATYNGPIAVNINELPWRRHIYVLYFSSVLVFVRSVFRVIEYIQGEDGYLLSNEMYLYVFDAVLMFVVMVMFNLIHPSQLTDLYQARVDGARRAAADLELQRTTESRASEGHTPFLGSGGKGRG</sequence>
<keyword evidence="2 6" id="KW-0812">Transmembrane</keyword>
<feature type="transmembrane region" description="Helical" evidence="6">
    <location>
        <begin position="266"/>
        <end position="286"/>
    </location>
</feature>
<keyword evidence="3 6" id="KW-1133">Transmembrane helix</keyword>
<dbReference type="Pfam" id="PF04479">
    <property type="entry name" value="RTA1"/>
    <property type="match status" value="1"/>
</dbReference>
<gene>
    <name evidence="7" type="ORF">CC78DRAFT_53278</name>
</gene>
<name>A0A9P4K0I8_9PLEO</name>
<comment type="caution">
    <text evidence="7">The sequence shown here is derived from an EMBL/GenBank/DDBJ whole genome shotgun (WGS) entry which is preliminary data.</text>
</comment>
<feature type="transmembrane region" description="Helical" evidence="6">
    <location>
        <begin position="151"/>
        <end position="172"/>
    </location>
</feature>
<evidence type="ECO:0000256" key="6">
    <source>
        <dbReference type="SAM" id="Phobius"/>
    </source>
</evidence>
<evidence type="ECO:0000313" key="8">
    <source>
        <dbReference type="Proteomes" id="UP000800093"/>
    </source>
</evidence>
<evidence type="ECO:0000256" key="4">
    <source>
        <dbReference type="ARBA" id="ARBA00023136"/>
    </source>
</evidence>
<keyword evidence="4 6" id="KW-0472">Membrane</keyword>
<dbReference type="PANTHER" id="PTHR31465">
    <property type="entry name" value="PROTEIN RTA1-RELATED"/>
    <property type="match status" value="1"/>
</dbReference>
<evidence type="ECO:0000256" key="1">
    <source>
        <dbReference type="ARBA" id="ARBA00004141"/>
    </source>
</evidence>
<keyword evidence="8" id="KW-1185">Reference proteome</keyword>
<feature type="region of interest" description="Disordered" evidence="5">
    <location>
        <begin position="313"/>
        <end position="335"/>
    </location>
</feature>
<feature type="transmembrane region" description="Helical" evidence="6">
    <location>
        <begin position="12"/>
        <end position="30"/>
    </location>
</feature>
<dbReference type="Proteomes" id="UP000800093">
    <property type="component" value="Unassembled WGS sequence"/>
</dbReference>
<protein>
    <submittedName>
        <fullName evidence="7">RTA1-domain-containing protein</fullName>
    </submittedName>
</protein>
<evidence type="ECO:0000256" key="2">
    <source>
        <dbReference type="ARBA" id="ARBA00022692"/>
    </source>
</evidence>
<comment type="subcellular location">
    <subcellularLocation>
        <location evidence="1">Membrane</location>
        <topology evidence="1">Multi-pass membrane protein</topology>
    </subcellularLocation>
</comment>